<dbReference type="Proteomes" id="UP000308600">
    <property type="component" value="Unassembled WGS sequence"/>
</dbReference>
<keyword evidence="2" id="KW-1185">Reference proteome</keyword>
<protein>
    <submittedName>
        <fullName evidence="1">Uncharacterized protein</fullName>
    </submittedName>
</protein>
<organism evidence="1 2">
    <name type="scientific">Pluteus cervinus</name>
    <dbReference type="NCBI Taxonomy" id="181527"/>
    <lineage>
        <taxon>Eukaryota</taxon>
        <taxon>Fungi</taxon>
        <taxon>Dikarya</taxon>
        <taxon>Basidiomycota</taxon>
        <taxon>Agaricomycotina</taxon>
        <taxon>Agaricomycetes</taxon>
        <taxon>Agaricomycetidae</taxon>
        <taxon>Agaricales</taxon>
        <taxon>Pluteineae</taxon>
        <taxon>Pluteaceae</taxon>
        <taxon>Pluteus</taxon>
    </lineage>
</organism>
<accession>A0ACD3B3Z9</accession>
<name>A0ACD3B3Z9_9AGAR</name>
<proteinExistence type="predicted"/>
<reference evidence="1 2" key="1">
    <citation type="journal article" date="2019" name="Nat. Ecol. Evol.">
        <title>Megaphylogeny resolves global patterns of mushroom evolution.</title>
        <authorList>
            <person name="Varga T."/>
            <person name="Krizsan K."/>
            <person name="Foldi C."/>
            <person name="Dima B."/>
            <person name="Sanchez-Garcia M."/>
            <person name="Sanchez-Ramirez S."/>
            <person name="Szollosi G.J."/>
            <person name="Szarkandi J.G."/>
            <person name="Papp V."/>
            <person name="Albert L."/>
            <person name="Andreopoulos W."/>
            <person name="Angelini C."/>
            <person name="Antonin V."/>
            <person name="Barry K.W."/>
            <person name="Bougher N.L."/>
            <person name="Buchanan P."/>
            <person name="Buyck B."/>
            <person name="Bense V."/>
            <person name="Catcheside P."/>
            <person name="Chovatia M."/>
            <person name="Cooper J."/>
            <person name="Damon W."/>
            <person name="Desjardin D."/>
            <person name="Finy P."/>
            <person name="Geml J."/>
            <person name="Haridas S."/>
            <person name="Hughes K."/>
            <person name="Justo A."/>
            <person name="Karasinski D."/>
            <person name="Kautmanova I."/>
            <person name="Kiss B."/>
            <person name="Kocsube S."/>
            <person name="Kotiranta H."/>
            <person name="LaButti K.M."/>
            <person name="Lechner B.E."/>
            <person name="Liimatainen K."/>
            <person name="Lipzen A."/>
            <person name="Lukacs Z."/>
            <person name="Mihaltcheva S."/>
            <person name="Morgado L.N."/>
            <person name="Niskanen T."/>
            <person name="Noordeloos M.E."/>
            <person name="Ohm R.A."/>
            <person name="Ortiz-Santana B."/>
            <person name="Ovrebo C."/>
            <person name="Racz N."/>
            <person name="Riley R."/>
            <person name="Savchenko A."/>
            <person name="Shiryaev A."/>
            <person name="Soop K."/>
            <person name="Spirin V."/>
            <person name="Szebenyi C."/>
            <person name="Tomsovsky M."/>
            <person name="Tulloss R.E."/>
            <person name="Uehling J."/>
            <person name="Grigoriev I.V."/>
            <person name="Vagvolgyi C."/>
            <person name="Papp T."/>
            <person name="Martin F.M."/>
            <person name="Miettinen O."/>
            <person name="Hibbett D.S."/>
            <person name="Nagy L.G."/>
        </authorList>
    </citation>
    <scope>NUCLEOTIDE SEQUENCE [LARGE SCALE GENOMIC DNA]</scope>
    <source>
        <strain evidence="1 2">NL-1719</strain>
    </source>
</reference>
<evidence type="ECO:0000313" key="2">
    <source>
        <dbReference type="Proteomes" id="UP000308600"/>
    </source>
</evidence>
<evidence type="ECO:0000313" key="1">
    <source>
        <dbReference type="EMBL" id="TFK72545.1"/>
    </source>
</evidence>
<gene>
    <name evidence="1" type="ORF">BDN72DRAFT_315797</name>
</gene>
<dbReference type="EMBL" id="ML208284">
    <property type="protein sequence ID" value="TFK72545.1"/>
    <property type="molecule type" value="Genomic_DNA"/>
</dbReference>
<sequence length="224" mass="22708">MFNLPIFTTLLTATFALAQYGAPPAGPASPASSAPPPPAPSAPASNSTQINVNVAPNGQFQFNPNNITAANGTLITFFFPNAGIAHSVTQSSFADPCTYLTANGSEPAGFDSGLQQAVEFTINITDDSQPIWFHCKQVDHCGLGMVGAINAPTTGNFTFQNFMTSALAIGSNEATESDSGPVTGGVNGIATAAPSSDVGNAGSAKMVADIGLAVFAIGMVAMFL</sequence>